<evidence type="ECO:0000259" key="1">
    <source>
        <dbReference type="Pfam" id="PF07486"/>
    </source>
</evidence>
<dbReference type="KEGG" id="ntr:B0W44_02915"/>
<dbReference type="STRING" id="1471761.B0W44_02915"/>
<accession>A0A1U9K4A5</accession>
<name>A0A1U9K4A5_9BACL</name>
<dbReference type="OrthoDB" id="1642705at2"/>
<dbReference type="InterPro" id="IPR011105">
    <property type="entry name" value="Cell_wall_hydrolase_SleB"/>
</dbReference>
<proteinExistence type="predicted"/>
<dbReference type="AlphaFoldDB" id="A0A1U9K4A5"/>
<keyword evidence="2" id="KW-0378">Hydrolase</keyword>
<dbReference type="Gene3D" id="1.10.10.2520">
    <property type="entry name" value="Cell wall hydrolase SleB, domain 1"/>
    <property type="match status" value="1"/>
</dbReference>
<gene>
    <name evidence="2" type="ORF">B0W44_02915</name>
</gene>
<dbReference type="GO" id="GO:0016787">
    <property type="term" value="F:hydrolase activity"/>
    <property type="evidence" value="ECO:0007669"/>
    <property type="project" value="UniProtKB-KW"/>
</dbReference>
<sequence>MSRVSAREQDVRLLAQLMRAEAEGDLELGMLMVGNVGVNRVVANCLDFVGIRTIEQMVFQSPGGFEAVQHSYFYQPPRERDIRLARQVIRGERYDPATYALWFFKPSGSCPPTWYNQQHSGRYKSHCFYIPRQEDCPNVF</sequence>
<dbReference type="EMBL" id="CP019699">
    <property type="protein sequence ID" value="AQS54877.1"/>
    <property type="molecule type" value="Genomic_DNA"/>
</dbReference>
<keyword evidence="3" id="KW-1185">Reference proteome</keyword>
<dbReference type="RefSeq" id="WP_077718694.1">
    <property type="nucleotide sequence ID" value="NZ_CP019699.1"/>
</dbReference>
<organism evidence="2 3">
    <name type="scientific">Novibacillus thermophilus</name>
    <dbReference type="NCBI Taxonomy" id="1471761"/>
    <lineage>
        <taxon>Bacteria</taxon>
        <taxon>Bacillati</taxon>
        <taxon>Bacillota</taxon>
        <taxon>Bacilli</taxon>
        <taxon>Bacillales</taxon>
        <taxon>Thermoactinomycetaceae</taxon>
        <taxon>Novibacillus</taxon>
    </lineage>
</organism>
<dbReference type="Pfam" id="PF07486">
    <property type="entry name" value="Hydrolase_2"/>
    <property type="match status" value="1"/>
</dbReference>
<feature type="domain" description="Cell wall hydrolase SleB" evidence="1">
    <location>
        <begin position="27"/>
        <end position="129"/>
    </location>
</feature>
<evidence type="ECO:0000313" key="2">
    <source>
        <dbReference type="EMBL" id="AQS54877.1"/>
    </source>
</evidence>
<evidence type="ECO:0000313" key="3">
    <source>
        <dbReference type="Proteomes" id="UP000188603"/>
    </source>
</evidence>
<dbReference type="Proteomes" id="UP000188603">
    <property type="component" value="Chromosome"/>
</dbReference>
<reference evidence="2 3" key="1">
    <citation type="journal article" date="2015" name="Int. J. Syst. Evol. Microbiol.">
        <title>Novibacillus thermophilus gen. nov., sp. nov., a Gram-staining-negative and moderately thermophilic member of the family Thermoactinomycetaceae.</title>
        <authorList>
            <person name="Yang G."/>
            <person name="Chen J."/>
            <person name="Zhou S."/>
        </authorList>
    </citation>
    <scope>NUCLEOTIDE SEQUENCE [LARGE SCALE GENOMIC DNA]</scope>
    <source>
        <strain evidence="2 3">SG-1</strain>
    </source>
</reference>
<dbReference type="InterPro" id="IPR042047">
    <property type="entry name" value="SleB_dom1"/>
</dbReference>
<protein>
    <submittedName>
        <fullName evidence="2">Cell wall hydrolase</fullName>
    </submittedName>
</protein>